<dbReference type="PROSITE" id="PS51257">
    <property type="entry name" value="PROKAR_LIPOPROTEIN"/>
    <property type="match status" value="1"/>
</dbReference>
<accession>A0ABT0BZ92</accession>
<dbReference type="Gene3D" id="2.60.40.1120">
    <property type="entry name" value="Carboxypeptidase-like, regulatory domain"/>
    <property type="match status" value="1"/>
</dbReference>
<dbReference type="EMBL" id="JAKZMM010000010">
    <property type="protein sequence ID" value="MCJ2380099.1"/>
    <property type="molecule type" value="Genomic_DNA"/>
</dbReference>
<keyword evidence="1" id="KW-0732">Signal</keyword>
<comment type="caution">
    <text evidence="2">The sequence shown here is derived from an EMBL/GenBank/DDBJ whole genome shotgun (WGS) entry which is preliminary data.</text>
</comment>
<name>A0ABT0BZ92_9BACT</name>
<evidence type="ECO:0000256" key="1">
    <source>
        <dbReference type="SAM" id="SignalP"/>
    </source>
</evidence>
<dbReference type="InterPro" id="IPR008969">
    <property type="entry name" value="CarboxyPept-like_regulatory"/>
</dbReference>
<gene>
    <name evidence="2" type="ORF">MUN53_05635</name>
</gene>
<protein>
    <submittedName>
        <fullName evidence="2">Carboxypeptidase-like regulatory domain-containing protein</fullName>
    </submittedName>
</protein>
<evidence type="ECO:0000313" key="2">
    <source>
        <dbReference type="EMBL" id="MCJ2380099.1"/>
    </source>
</evidence>
<dbReference type="SUPFAM" id="SSF56935">
    <property type="entry name" value="Porins"/>
    <property type="match status" value="1"/>
</dbReference>
<reference evidence="2 3" key="1">
    <citation type="submission" date="2022-03" db="EMBL/GenBank/DDBJ databases">
        <title>Parabacteroides sp. nov. isolated from swine feces.</title>
        <authorList>
            <person name="Bak J.E."/>
        </authorList>
    </citation>
    <scope>NUCLEOTIDE SEQUENCE [LARGE SCALE GENOMIC DNA]</scope>
    <source>
        <strain evidence="2 3">AGMB00274</strain>
    </source>
</reference>
<dbReference type="Pfam" id="PF13715">
    <property type="entry name" value="CarbopepD_reg_2"/>
    <property type="match status" value="1"/>
</dbReference>
<dbReference type="SUPFAM" id="SSF49464">
    <property type="entry name" value="Carboxypeptidase regulatory domain-like"/>
    <property type="match status" value="1"/>
</dbReference>
<evidence type="ECO:0000313" key="3">
    <source>
        <dbReference type="Proteomes" id="UP001165444"/>
    </source>
</evidence>
<proteinExistence type="predicted"/>
<feature type="chain" id="PRO_5045838241" evidence="1">
    <location>
        <begin position="19"/>
        <end position="772"/>
    </location>
</feature>
<organism evidence="2 3">
    <name type="scientific">Parabacteroides faecalis</name>
    <dbReference type="NCBI Taxonomy" id="2924040"/>
    <lineage>
        <taxon>Bacteria</taxon>
        <taxon>Pseudomonadati</taxon>
        <taxon>Bacteroidota</taxon>
        <taxon>Bacteroidia</taxon>
        <taxon>Bacteroidales</taxon>
        <taxon>Tannerellaceae</taxon>
        <taxon>Parabacteroides</taxon>
    </lineage>
</organism>
<keyword evidence="3" id="KW-1185">Reference proteome</keyword>
<dbReference type="RefSeq" id="WP_243323805.1">
    <property type="nucleotide sequence ID" value="NZ_JAKZMM010000010.1"/>
</dbReference>
<dbReference type="Proteomes" id="UP001165444">
    <property type="component" value="Unassembled WGS sequence"/>
</dbReference>
<feature type="signal peptide" evidence="1">
    <location>
        <begin position="1"/>
        <end position="18"/>
    </location>
</feature>
<sequence length="772" mass="88778">MKTFFTALLLCISLGCLGQNVQLKGTIKNEDKQAIEFANIVLQTRDSNMVTGASSDAKGHFELVNINAGTYRLVISSVGYQTQEIWLADLNQSRNLGEIYLAEEAFALDNVTVTASAQRSEIDRKIVYPSERQQKASANGVDLLQQLMLPRLQVDPVNNTIQIPGDGEVQLRINGVKVTNQEIRALRPDEIIRVEYHDNPGLRYGNAEIVIDYIVRRPETGGNFGVDIMQSPHVAWGNYQASMKINHKKSEFSANYWGGPRDFYGAYRDNQEDFNLGNGTELHRYEKGVPSHWKLMQQWLNVAYNLQDNNKYQFNVSLNYSGNNVPIERFKGQLINRADETDYVDMLDETSSHYHRPSLDIYYQRNLKKDQVLIFDVVGTYNKEFSDRLYQESRENDMLTNIRNKVYGKKYSIIGEGIYEKKLANGNRWGAGLRHTHSFSNNDYINGHTYRTEMQQGSTYLYGEFRGKAKKLDYMLGIGGTRSFYRQEGSVDLYQYYTSNPRLTLKYTFNDRAYLRLRSSISNEMPSLGNLSAIDQVIDSLQIQRGNPNLESYLYYRTSLDGEWSKGIFHTYFSMSYNYKPNAIMDEKYVEGNKIIQTWDNQKNWQSLTPMIQLRVGPVANILQFSVSGGLNHYISNGNTYKHRYSNWWMDASLSANWKNFSFMYQIMTNQNRLVGETVSGDENAQVLMLNYKWKDLRVGAGVINPFTNDYKTISENWNQYASSRKSNHLQESAHMAFITLSYNFSFGRHYKSGSKKVSNQDSDSGIMQTGK</sequence>